<dbReference type="InterPro" id="IPR004839">
    <property type="entry name" value="Aminotransferase_I/II_large"/>
</dbReference>
<dbReference type="Proteomes" id="UP001614394">
    <property type="component" value="Unassembled WGS sequence"/>
</dbReference>
<name>A0ABW8C957_9ACTN</name>
<feature type="domain" description="Aminotransferase class I/classII large" evidence="6">
    <location>
        <begin position="35"/>
        <end position="181"/>
    </location>
</feature>
<protein>
    <submittedName>
        <fullName evidence="7">Aminotransferase class I/II-fold pyridoxal phosphate-dependent enzyme</fullName>
    </submittedName>
</protein>
<dbReference type="InterPro" id="IPR050596">
    <property type="entry name" value="AspAT/PAT-like"/>
</dbReference>
<evidence type="ECO:0000313" key="8">
    <source>
        <dbReference type="Proteomes" id="UP001614394"/>
    </source>
</evidence>
<reference evidence="7 8" key="1">
    <citation type="submission" date="2024-10" db="EMBL/GenBank/DDBJ databases">
        <title>The Natural Products Discovery Center: Release of the First 8490 Sequenced Strains for Exploring Actinobacteria Biosynthetic Diversity.</title>
        <authorList>
            <person name="Kalkreuter E."/>
            <person name="Kautsar S.A."/>
            <person name="Yang D."/>
            <person name="Bader C.D."/>
            <person name="Teijaro C.N."/>
            <person name="Fluegel L."/>
            <person name="Davis C.M."/>
            <person name="Simpson J.R."/>
            <person name="Lauterbach L."/>
            <person name="Steele A.D."/>
            <person name="Gui C."/>
            <person name="Meng S."/>
            <person name="Li G."/>
            <person name="Viehrig K."/>
            <person name="Ye F."/>
            <person name="Su P."/>
            <person name="Kiefer A.F."/>
            <person name="Nichols A."/>
            <person name="Cepeda A.J."/>
            <person name="Yan W."/>
            <person name="Fan B."/>
            <person name="Jiang Y."/>
            <person name="Adhikari A."/>
            <person name="Zheng C.-J."/>
            <person name="Schuster L."/>
            <person name="Cowan T.M."/>
            <person name="Smanski M.J."/>
            <person name="Chevrette M.G."/>
            <person name="De Carvalho L.P.S."/>
            <person name="Shen B."/>
        </authorList>
    </citation>
    <scope>NUCLEOTIDE SEQUENCE [LARGE SCALE GENOMIC DNA]</scope>
    <source>
        <strain evidence="7 8">NPDC053399</strain>
    </source>
</reference>
<dbReference type="PANTHER" id="PTHR46383">
    <property type="entry name" value="ASPARTATE AMINOTRANSFERASE"/>
    <property type="match status" value="1"/>
</dbReference>
<dbReference type="Gene3D" id="3.40.640.10">
    <property type="entry name" value="Type I PLP-dependent aspartate aminotransferase-like (Major domain)"/>
    <property type="match status" value="1"/>
</dbReference>
<dbReference type="InterPro" id="IPR015421">
    <property type="entry name" value="PyrdxlP-dep_Trfase_major"/>
</dbReference>
<dbReference type="PANTHER" id="PTHR46383:SF1">
    <property type="entry name" value="ASPARTATE AMINOTRANSFERASE"/>
    <property type="match status" value="1"/>
</dbReference>
<evidence type="ECO:0000259" key="6">
    <source>
        <dbReference type="Pfam" id="PF00155"/>
    </source>
</evidence>
<keyword evidence="3 7" id="KW-0032">Aminotransferase</keyword>
<proteinExistence type="inferred from homology"/>
<gene>
    <name evidence="7" type="ORF">ACIGXA_18025</name>
</gene>
<dbReference type="GO" id="GO:0008483">
    <property type="term" value="F:transaminase activity"/>
    <property type="evidence" value="ECO:0007669"/>
    <property type="project" value="UniProtKB-KW"/>
</dbReference>
<sequence>MQGTTPYDLRPDPGLPVPAYWTAHLVGGGGPEPAGGSPAVRQAAAGYWGRRGLWTDPGRIVAAPGAEPLLLAILAATGGGLVLARPSAAWQAPVARLLGREVFAVPTPAEGGGAPDPFALLETVRRARSEGADPRVLLLSPADDPTGTVTSPELLHESCEAAAEAGLIVVSDETYSDTRHDPGTVLLSPAEMLPERTIVLTDLGGSLAPSCCPVALARFPDSDEGTGLRERVARGCAEMRAVLLAPVASAASYALTEPADVRAHTAAANRLHAAVGAGAYRAVTASGALCRPPQAGFQLYAELTSHDTHDLPDAPALERHLSLRLGRRVLGGHRFGDDPAALRVRIDTGPLHGGTDQERRAALDAIDPLEVPHVSQALTELEAAFTELTAG</sequence>
<comment type="cofactor">
    <cofactor evidence="1">
        <name>pyridoxal 5'-phosphate</name>
        <dbReference type="ChEBI" id="CHEBI:597326"/>
    </cofactor>
</comment>
<evidence type="ECO:0000256" key="4">
    <source>
        <dbReference type="ARBA" id="ARBA00022679"/>
    </source>
</evidence>
<comment type="similarity">
    <text evidence="2">Belongs to the class-I pyridoxal-phosphate-dependent aminotransferase family.</text>
</comment>
<keyword evidence="4" id="KW-0808">Transferase</keyword>
<evidence type="ECO:0000313" key="7">
    <source>
        <dbReference type="EMBL" id="MFI9102417.1"/>
    </source>
</evidence>
<dbReference type="EMBL" id="JBITYG010000005">
    <property type="protein sequence ID" value="MFI9102417.1"/>
    <property type="molecule type" value="Genomic_DNA"/>
</dbReference>
<organism evidence="7 8">
    <name type="scientific">Streptomyces fildesensis</name>
    <dbReference type="NCBI Taxonomy" id="375757"/>
    <lineage>
        <taxon>Bacteria</taxon>
        <taxon>Bacillati</taxon>
        <taxon>Actinomycetota</taxon>
        <taxon>Actinomycetes</taxon>
        <taxon>Kitasatosporales</taxon>
        <taxon>Streptomycetaceae</taxon>
        <taxon>Streptomyces</taxon>
    </lineage>
</organism>
<dbReference type="SUPFAM" id="SSF53383">
    <property type="entry name" value="PLP-dependent transferases"/>
    <property type="match status" value="1"/>
</dbReference>
<evidence type="ECO:0000256" key="3">
    <source>
        <dbReference type="ARBA" id="ARBA00022576"/>
    </source>
</evidence>
<evidence type="ECO:0000256" key="5">
    <source>
        <dbReference type="ARBA" id="ARBA00022898"/>
    </source>
</evidence>
<dbReference type="RefSeq" id="WP_399650109.1">
    <property type="nucleotide sequence ID" value="NZ_JBITYG010000005.1"/>
</dbReference>
<dbReference type="Pfam" id="PF00155">
    <property type="entry name" value="Aminotran_1_2"/>
    <property type="match status" value="1"/>
</dbReference>
<accession>A0ABW8C957</accession>
<evidence type="ECO:0000256" key="1">
    <source>
        <dbReference type="ARBA" id="ARBA00001933"/>
    </source>
</evidence>
<evidence type="ECO:0000256" key="2">
    <source>
        <dbReference type="ARBA" id="ARBA00007441"/>
    </source>
</evidence>
<dbReference type="InterPro" id="IPR015424">
    <property type="entry name" value="PyrdxlP-dep_Trfase"/>
</dbReference>
<keyword evidence="5" id="KW-0663">Pyridoxal phosphate</keyword>
<keyword evidence="8" id="KW-1185">Reference proteome</keyword>
<comment type="caution">
    <text evidence="7">The sequence shown here is derived from an EMBL/GenBank/DDBJ whole genome shotgun (WGS) entry which is preliminary data.</text>
</comment>